<evidence type="ECO:0000256" key="1">
    <source>
        <dbReference type="SAM" id="MobiDB-lite"/>
    </source>
</evidence>
<comment type="caution">
    <text evidence="2">The sequence shown here is derived from an EMBL/GenBank/DDBJ whole genome shotgun (WGS) entry which is preliminary data.</text>
</comment>
<reference evidence="2" key="2">
    <citation type="journal article" date="2023" name="Int. J. Mol. Sci.">
        <title>De Novo Assembly and Annotation of 11 Diverse Shrub Willow (Salix) Genomes Reveals Novel Gene Organization in Sex-Linked Regions.</title>
        <authorList>
            <person name="Hyden B."/>
            <person name="Feng K."/>
            <person name="Yates T.B."/>
            <person name="Jawdy S."/>
            <person name="Cereghino C."/>
            <person name="Smart L.B."/>
            <person name="Muchero W."/>
        </authorList>
    </citation>
    <scope>NUCLEOTIDE SEQUENCE [LARGE SCALE GENOMIC DNA]</scope>
    <source>
        <tissue evidence="2">Shoot tip</tissue>
    </source>
</reference>
<evidence type="ECO:0000313" key="2">
    <source>
        <dbReference type="EMBL" id="KAJ6688860.1"/>
    </source>
</evidence>
<dbReference type="InterPro" id="IPR012348">
    <property type="entry name" value="RNR-like"/>
</dbReference>
<organism evidence="2 3">
    <name type="scientific">Salix viminalis</name>
    <name type="common">Common osier</name>
    <name type="synonym">Basket willow</name>
    <dbReference type="NCBI Taxonomy" id="40686"/>
    <lineage>
        <taxon>Eukaryota</taxon>
        <taxon>Viridiplantae</taxon>
        <taxon>Streptophyta</taxon>
        <taxon>Embryophyta</taxon>
        <taxon>Tracheophyta</taxon>
        <taxon>Spermatophyta</taxon>
        <taxon>Magnoliopsida</taxon>
        <taxon>eudicotyledons</taxon>
        <taxon>Gunneridae</taxon>
        <taxon>Pentapetalae</taxon>
        <taxon>rosids</taxon>
        <taxon>fabids</taxon>
        <taxon>Malpighiales</taxon>
        <taxon>Salicaceae</taxon>
        <taxon>Saliceae</taxon>
        <taxon>Salix</taxon>
    </lineage>
</organism>
<feature type="region of interest" description="Disordered" evidence="1">
    <location>
        <begin position="1"/>
        <end position="21"/>
    </location>
</feature>
<dbReference type="EMBL" id="JAPFFL010000012">
    <property type="protein sequence ID" value="KAJ6688860.1"/>
    <property type="molecule type" value="Genomic_DNA"/>
</dbReference>
<keyword evidence="3" id="KW-1185">Reference proteome</keyword>
<sequence length="111" mass="13069">MGSLRNGTKSELNREEDEHEPILKEQNQRFCMFPIRYEELWEMYKKAEASFWTVRISHGASNLMMMLHMIGDERSEVAELSYGGLFLYFCCILPMERNNEEDSVHGIKAGW</sequence>
<gene>
    <name evidence="2" type="ORF">OIU85_005302</name>
</gene>
<dbReference type="Proteomes" id="UP001151529">
    <property type="component" value="Chromosome 8"/>
</dbReference>
<dbReference type="Gene3D" id="1.10.620.20">
    <property type="entry name" value="Ribonucleotide Reductase, subunit A"/>
    <property type="match status" value="1"/>
</dbReference>
<dbReference type="InterPro" id="IPR009078">
    <property type="entry name" value="Ferritin-like_SF"/>
</dbReference>
<feature type="compositionally biased region" description="Polar residues" evidence="1">
    <location>
        <begin position="1"/>
        <end position="10"/>
    </location>
</feature>
<reference evidence="2" key="1">
    <citation type="submission" date="2022-11" db="EMBL/GenBank/DDBJ databases">
        <authorList>
            <person name="Hyden B.L."/>
            <person name="Feng K."/>
            <person name="Yates T."/>
            <person name="Jawdy S."/>
            <person name="Smart L.B."/>
            <person name="Muchero W."/>
        </authorList>
    </citation>
    <scope>NUCLEOTIDE SEQUENCE</scope>
    <source>
        <tissue evidence="2">Shoot tip</tissue>
    </source>
</reference>
<dbReference type="AlphaFoldDB" id="A0A9Q0STK2"/>
<dbReference type="OrthoDB" id="10248373at2759"/>
<dbReference type="GO" id="GO:0016491">
    <property type="term" value="F:oxidoreductase activity"/>
    <property type="evidence" value="ECO:0007669"/>
    <property type="project" value="InterPro"/>
</dbReference>
<protein>
    <submittedName>
        <fullName evidence="2">Uncharacterized protein</fullName>
    </submittedName>
</protein>
<dbReference type="SUPFAM" id="SSF47240">
    <property type="entry name" value="Ferritin-like"/>
    <property type="match status" value="1"/>
</dbReference>
<evidence type="ECO:0000313" key="3">
    <source>
        <dbReference type="Proteomes" id="UP001151529"/>
    </source>
</evidence>
<proteinExistence type="predicted"/>
<name>A0A9Q0STK2_SALVM</name>
<accession>A0A9Q0STK2</accession>